<organism evidence="1 2">
    <name type="scientific">Priestia megaterium</name>
    <name type="common">Bacillus megaterium</name>
    <dbReference type="NCBI Taxonomy" id="1404"/>
    <lineage>
        <taxon>Bacteria</taxon>
        <taxon>Bacillati</taxon>
        <taxon>Bacillota</taxon>
        <taxon>Bacilli</taxon>
        <taxon>Bacillales</taxon>
        <taxon>Bacillaceae</taxon>
        <taxon>Priestia</taxon>
    </lineage>
</organism>
<dbReference type="InterPro" id="IPR008983">
    <property type="entry name" value="Tumour_necrosis_fac-like_dom"/>
</dbReference>
<evidence type="ECO:0000313" key="1">
    <source>
        <dbReference type="EMBL" id="AXI29141.1"/>
    </source>
</evidence>
<accession>A0AA86LVA5</accession>
<proteinExistence type="predicted"/>
<evidence type="ECO:0008006" key="3">
    <source>
        <dbReference type="Google" id="ProtNLM"/>
    </source>
</evidence>
<dbReference type="SUPFAM" id="SSF49842">
    <property type="entry name" value="TNF-like"/>
    <property type="match status" value="1"/>
</dbReference>
<reference evidence="1 2" key="1">
    <citation type="submission" date="2017-07" db="EMBL/GenBank/DDBJ databases">
        <title>Isolation and development of strain Bacillus megaterium SR7 for enhanced growth and metabolite production under supercritical carbon dioxide.</title>
        <authorList>
            <person name="Freedman A.J.E."/>
            <person name="Peet K.C."/>
            <person name="Boock J.T."/>
            <person name="Penn K."/>
            <person name="Prather K.L.J."/>
            <person name="Thompson J.R."/>
        </authorList>
    </citation>
    <scope>NUCLEOTIDE SEQUENCE [LARGE SCALE GENOMIC DNA]</scope>
    <source>
        <strain evidence="1 2">SR7</strain>
    </source>
</reference>
<gene>
    <name evidence="1" type="ORF">CIB87_09000</name>
</gene>
<dbReference type="EMBL" id="CP022674">
    <property type="protein sequence ID" value="AXI29141.1"/>
    <property type="molecule type" value="Genomic_DNA"/>
</dbReference>
<name>A0AA86LVA5_PRIMG</name>
<dbReference type="RefSeq" id="WP_114895231.1">
    <property type="nucleotide sequence ID" value="NZ_CP022674.1"/>
</dbReference>
<dbReference type="AlphaFoldDB" id="A0AA86LVA5"/>
<evidence type="ECO:0000313" key="2">
    <source>
        <dbReference type="Proteomes" id="UP000253834"/>
    </source>
</evidence>
<dbReference type="Proteomes" id="UP000253834">
    <property type="component" value="Chromosome"/>
</dbReference>
<protein>
    <recommendedName>
        <fullName evidence="3">BclA C-terminal domain-containing protein</fullName>
    </recommendedName>
</protein>
<sequence>MTHPSNRNNNEKCCQKEAECIVNDYGTPVVGETVGALVGVAANTITRLPLTTVIFKTPGIKIPQDGGITVQEDGEYFISFNGSFTLPAVPATTPTITFSVFTPNFSGTALTALTTATTGIATLAELVCLQAGDTVYVTVRSSTILASATGILVVAKVED</sequence>